<accession>A0A653E6F4</accession>
<dbReference type="EMBL" id="LR215729">
    <property type="protein sequence ID" value="VEV98188.1"/>
    <property type="molecule type" value="Genomic_DNA"/>
</dbReference>
<sequence>MTDLAPIEEDKTSADAWAGAAEACCKTGPFQIHQTELERLEAEFLARGGRIQKVGIGTRSEPVMFNNQARKTADQFAETRKAHEANRVARLYEQDAELIEMIAAVLPRITKKQELVKACSCSDDRVQRILRTYFTDDPVAQRFMRKCQAA</sequence>
<gene>
    <name evidence="1" type="ORF">PMYSY11_3144</name>
</gene>
<protein>
    <submittedName>
        <fullName evidence="1">Uncharacterized protein</fullName>
    </submittedName>
</protein>
<reference evidence="1" key="1">
    <citation type="submission" date="2019-02" db="EMBL/GenBank/DDBJ databases">
        <authorList>
            <consortium name="Genoscope - CEA"/>
            <person name="William W."/>
        </authorList>
    </citation>
    <scope>NUCLEOTIDE SEQUENCE [LARGE SCALE GENOMIC DNA]</scope>
    <source>
        <strain evidence="1">YSy11</strain>
    </source>
</reference>
<evidence type="ECO:0000313" key="1">
    <source>
        <dbReference type="EMBL" id="VEV98188.1"/>
    </source>
</evidence>
<organism evidence="1">
    <name type="scientific">Pseudomonas marincola</name>
    <dbReference type="NCBI Taxonomy" id="437900"/>
    <lineage>
        <taxon>Bacteria</taxon>
        <taxon>Pseudomonadati</taxon>
        <taxon>Pseudomonadota</taxon>
        <taxon>Gammaproteobacteria</taxon>
        <taxon>Pseudomonadales</taxon>
        <taxon>Pseudomonadaceae</taxon>
        <taxon>Pseudomonas</taxon>
    </lineage>
</organism>
<name>A0A653E6F4_9PSED</name>
<proteinExistence type="predicted"/>
<dbReference type="RefSeq" id="WP_150548758.1">
    <property type="nucleotide sequence ID" value="NZ_LR215729.2"/>
</dbReference>
<dbReference type="AlphaFoldDB" id="A0A653E6F4"/>